<dbReference type="RefSeq" id="WP_344309606.1">
    <property type="nucleotide sequence ID" value="NZ_BAAANO010000020.1"/>
</dbReference>
<keyword evidence="8" id="KW-1185">Reference proteome</keyword>
<comment type="similarity">
    <text evidence="2">Belongs to the isochorismate synthase family.</text>
</comment>
<sequence length="450" mass="47197">MTPFELDSAHPDSAVPTLRVRSWYIDGVDPQAPAPFSAGLPQTPAEFLAQLPTSGISCWVRGTSGLVGFGRAVRLRARGAARFADLSRLWARLAAAALVEDPVAHAGSGLVGFSAIAFSAQSGTDSVIDVPRFLLGRRDGRVWLTSMTVVGQEEDSAEPLTLTTAPLTPVVGATSAPGTVSGTHYTEIVRTAAARMRELGPERLGKVVLARDEVVQAPAPIDVRAVLGQLNRAYPSTWTFDVAGLIGATPELLIGVDGDTVSSRVLAGTYRVQDDPAAELAQAREQLGGSKDTTEHSFAIDSLARSLGAVTESLHVDAEPHLLQLRNVIHLASDAHGTLARDADGRRLGAIDVAEAVHPTAAVGGYPKEAALAAIDELESADRGRYAGPVGWIDGNGNGQFGIALRCGQLEAPDRIRIWAGAGIMPDSDPESELAETEAKLAPMKRALGL</sequence>
<dbReference type="Pfam" id="PF00425">
    <property type="entry name" value="Chorismate_bind"/>
    <property type="match status" value="1"/>
</dbReference>
<dbReference type="EC" id="5.4.4.2" evidence="3"/>
<reference evidence="7 8" key="1">
    <citation type="journal article" date="2019" name="Int. J. Syst. Evol. Microbiol.">
        <title>The Global Catalogue of Microorganisms (GCM) 10K type strain sequencing project: providing services to taxonomists for standard genome sequencing and annotation.</title>
        <authorList>
            <consortium name="The Broad Institute Genomics Platform"/>
            <consortium name="The Broad Institute Genome Sequencing Center for Infectious Disease"/>
            <person name="Wu L."/>
            <person name="Ma J."/>
        </authorList>
    </citation>
    <scope>NUCLEOTIDE SEQUENCE [LARGE SCALE GENOMIC DNA]</scope>
    <source>
        <strain evidence="7 8">JCM 14546</strain>
    </source>
</reference>
<feature type="domain" description="Chorismate-utilising enzyme C-terminal" evidence="6">
    <location>
        <begin position="184"/>
        <end position="440"/>
    </location>
</feature>
<keyword evidence="4" id="KW-0413">Isomerase</keyword>
<dbReference type="PANTHER" id="PTHR42839:SF2">
    <property type="entry name" value="ISOCHORISMATE SYNTHASE ENTC"/>
    <property type="match status" value="1"/>
</dbReference>
<dbReference type="PANTHER" id="PTHR42839">
    <property type="entry name" value="ISOCHORISMATE SYNTHASE ENTC"/>
    <property type="match status" value="1"/>
</dbReference>
<name>A0ABN2TIK5_9MICO</name>
<dbReference type="Gene3D" id="3.60.120.10">
    <property type="entry name" value="Anthranilate synthase"/>
    <property type="match status" value="1"/>
</dbReference>
<dbReference type="InterPro" id="IPR005801">
    <property type="entry name" value="ADC_synthase"/>
</dbReference>
<dbReference type="InterPro" id="IPR015890">
    <property type="entry name" value="Chorismate_C"/>
</dbReference>
<evidence type="ECO:0000256" key="3">
    <source>
        <dbReference type="ARBA" id="ARBA00012824"/>
    </source>
</evidence>
<evidence type="ECO:0000256" key="5">
    <source>
        <dbReference type="ARBA" id="ARBA00041564"/>
    </source>
</evidence>
<evidence type="ECO:0000256" key="2">
    <source>
        <dbReference type="ARBA" id="ARBA00005297"/>
    </source>
</evidence>
<proteinExistence type="inferred from homology"/>
<organism evidence="7 8">
    <name type="scientific">Brevibacterium samyangense</name>
    <dbReference type="NCBI Taxonomy" id="366888"/>
    <lineage>
        <taxon>Bacteria</taxon>
        <taxon>Bacillati</taxon>
        <taxon>Actinomycetota</taxon>
        <taxon>Actinomycetes</taxon>
        <taxon>Micrococcales</taxon>
        <taxon>Brevibacteriaceae</taxon>
        <taxon>Brevibacterium</taxon>
    </lineage>
</organism>
<protein>
    <recommendedName>
        <fullName evidence="3">isochorismate synthase</fullName>
        <ecNumber evidence="3">5.4.4.2</ecNumber>
    </recommendedName>
    <alternativeName>
        <fullName evidence="5">Isochorismate mutase</fullName>
    </alternativeName>
</protein>
<accession>A0ABN2TIK5</accession>
<evidence type="ECO:0000256" key="4">
    <source>
        <dbReference type="ARBA" id="ARBA00023235"/>
    </source>
</evidence>
<evidence type="ECO:0000259" key="6">
    <source>
        <dbReference type="Pfam" id="PF00425"/>
    </source>
</evidence>
<dbReference type="InterPro" id="IPR004561">
    <property type="entry name" value="IsoChor_synthase"/>
</dbReference>
<dbReference type="NCBIfam" id="TIGR00543">
    <property type="entry name" value="isochor_syn"/>
    <property type="match status" value="1"/>
</dbReference>
<dbReference type="Proteomes" id="UP001500755">
    <property type="component" value="Unassembled WGS sequence"/>
</dbReference>
<dbReference type="SUPFAM" id="SSF56322">
    <property type="entry name" value="ADC synthase"/>
    <property type="match status" value="1"/>
</dbReference>
<evidence type="ECO:0000313" key="8">
    <source>
        <dbReference type="Proteomes" id="UP001500755"/>
    </source>
</evidence>
<comment type="catalytic activity">
    <reaction evidence="1">
        <text>chorismate = isochorismate</text>
        <dbReference type="Rhea" id="RHEA:18985"/>
        <dbReference type="ChEBI" id="CHEBI:29748"/>
        <dbReference type="ChEBI" id="CHEBI:29780"/>
        <dbReference type="EC" id="5.4.4.2"/>
    </reaction>
</comment>
<evidence type="ECO:0000256" key="1">
    <source>
        <dbReference type="ARBA" id="ARBA00000799"/>
    </source>
</evidence>
<dbReference type="EMBL" id="BAAANO010000020">
    <property type="protein sequence ID" value="GAA2010269.1"/>
    <property type="molecule type" value="Genomic_DNA"/>
</dbReference>
<comment type="caution">
    <text evidence="7">The sequence shown here is derived from an EMBL/GenBank/DDBJ whole genome shotgun (WGS) entry which is preliminary data.</text>
</comment>
<gene>
    <name evidence="7" type="ORF">GCM10009755_21670</name>
</gene>
<evidence type="ECO:0000313" key="7">
    <source>
        <dbReference type="EMBL" id="GAA2010269.1"/>
    </source>
</evidence>